<keyword evidence="5" id="KW-0132">Cell division</keyword>
<evidence type="ECO:0000256" key="5">
    <source>
        <dbReference type="ARBA" id="ARBA00022618"/>
    </source>
</evidence>
<evidence type="ECO:0000313" key="10">
    <source>
        <dbReference type="EMBL" id="SDD67054.1"/>
    </source>
</evidence>
<dbReference type="PANTHER" id="PTHR35794">
    <property type="entry name" value="CELL DIVISION PROTEIN DIVIVA"/>
    <property type="match status" value="1"/>
</dbReference>
<keyword evidence="6" id="KW-0175">Coiled coil</keyword>
<evidence type="ECO:0000256" key="8">
    <source>
        <dbReference type="ARBA" id="ARBA00031737"/>
    </source>
</evidence>
<keyword evidence="4" id="KW-0963">Cytoplasm</keyword>
<dbReference type="OrthoDB" id="5198800at2"/>
<gene>
    <name evidence="10" type="ORF">SAMN05421630_11127</name>
</gene>
<evidence type="ECO:0000256" key="7">
    <source>
        <dbReference type="ARBA" id="ARBA00023306"/>
    </source>
</evidence>
<dbReference type="AlphaFoldDB" id="A0A222VWG9"/>
<evidence type="ECO:0000313" key="11">
    <source>
        <dbReference type="Proteomes" id="UP000199494"/>
    </source>
</evidence>
<dbReference type="RefSeq" id="WP_091809083.1">
    <property type="nucleotide sequence ID" value="NZ_CP016353.1"/>
</dbReference>
<dbReference type="KEGG" id="pmad:BAY61_27000"/>
<dbReference type="GO" id="GO:0051301">
    <property type="term" value="P:cell division"/>
    <property type="evidence" value="ECO:0007669"/>
    <property type="project" value="UniProtKB-KW"/>
</dbReference>
<evidence type="ECO:0000256" key="1">
    <source>
        <dbReference type="ARBA" id="ARBA00004496"/>
    </source>
</evidence>
<feature type="region of interest" description="Disordered" evidence="9">
    <location>
        <begin position="93"/>
        <end position="113"/>
    </location>
</feature>
<dbReference type="STRING" id="530584.SAMN05421630_11127"/>
<name>A0A222VWG9_9PSEU</name>
<protein>
    <recommendedName>
        <fullName evidence="3">Cell wall synthesis protein Wag31</fullName>
    </recommendedName>
    <alternativeName>
        <fullName evidence="8">Antigen 84</fullName>
    </alternativeName>
</protein>
<keyword evidence="7" id="KW-0131">Cell cycle</keyword>
<dbReference type="InterPro" id="IPR007793">
    <property type="entry name" value="DivIVA_fam"/>
</dbReference>
<keyword evidence="11" id="KW-1185">Reference proteome</keyword>
<dbReference type="Gene3D" id="6.10.250.660">
    <property type="match status" value="2"/>
</dbReference>
<evidence type="ECO:0000256" key="2">
    <source>
        <dbReference type="ARBA" id="ARBA00009008"/>
    </source>
</evidence>
<dbReference type="PANTHER" id="PTHR35794:SF2">
    <property type="entry name" value="CELL DIVISION PROTEIN DIVIVA"/>
    <property type="match status" value="1"/>
</dbReference>
<accession>A0A222VWG9</accession>
<comment type="subcellular location">
    <subcellularLocation>
        <location evidence="1">Cytoplasm</location>
    </subcellularLocation>
</comment>
<dbReference type="Proteomes" id="UP000199494">
    <property type="component" value="Unassembled WGS sequence"/>
</dbReference>
<evidence type="ECO:0000256" key="9">
    <source>
        <dbReference type="SAM" id="MobiDB-lite"/>
    </source>
</evidence>
<evidence type="ECO:0000256" key="4">
    <source>
        <dbReference type="ARBA" id="ARBA00022490"/>
    </source>
</evidence>
<comment type="similarity">
    <text evidence="2">Belongs to the DivIVA family.</text>
</comment>
<proteinExistence type="inferred from homology"/>
<sequence>MSLTAEDVRNVEFSNAPVGRRGYAKHEVDDFMVRIAKTLSKEDDVSAAEVHHVQFGRPLIGRRGYDEREVDDFLDQIEEMMIDEAGLRPHAYRVPAARDRSPESSAEPVRDAG</sequence>
<dbReference type="EMBL" id="FMZE01000011">
    <property type="protein sequence ID" value="SDD67054.1"/>
    <property type="molecule type" value="Genomic_DNA"/>
</dbReference>
<evidence type="ECO:0000256" key="6">
    <source>
        <dbReference type="ARBA" id="ARBA00023054"/>
    </source>
</evidence>
<dbReference type="NCBIfam" id="TIGR03544">
    <property type="entry name" value="DivI1A_domain"/>
    <property type="match status" value="2"/>
</dbReference>
<dbReference type="InterPro" id="IPR019933">
    <property type="entry name" value="DivIVA_domain"/>
</dbReference>
<evidence type="ECO:0000256" key="3">
    <source>
        <dbReference type="ARBA" id="ARBA00018787"/>
    </source>
</evidence>
<organism evidence="10 11">
    <name type="scientific">Prauserella marina</name>
    <dbReference type="NCBI Taxonomy" id="530584"/>
    <lineage>
        <taxon>Bacteria</taxon>
        <taxon>Bacillati</taxon>
        <taxon>Actinomycetota</taxon>
        <taxon>Actinomycetes</taxon>
        <taxon>Pseudonocardiales</taxon>
        <taxon>Pseudonocardiaceae</taxon>
        <taxon>Prauserella</taxon>
    </lineage>
</organism>
<reference evidence="10 11" key="1">
    <citation type="submission" date="2016-10" db="EMBL/GenBank/DDBJ databases">
        <authorList>
            <person name="de Groot N.N."/>
        </authorList>
    </citation>
    <scope>NUCLEOTIDE SEQUENCE [LARGE SCALE GENOMIC DNA]</scope>
    <source>
        <strain evidence="10 11">CGMCC 4.5506</strain>
    </source>
</reference>
<dbReference type="GO" id="GO:0005737">
    <property type="term" value="C:cytoplasm"/>
    <property type="evidence" value="ECO:0007669"/>
    <property type="project" value="UniProtKB-SubCell"/>
</dbReference>
<feature type="compositionally biased region" description="Basic and acidic residues" evidence="9">
    <location>
        <begin position="96"/>
        <end position="113"/>
    </location>
</feature>